<keyword evidence="4 5" id="KW-0472">Membrane</keyword>
<proteinExistence type="predicted"/>
<dbReference type="CDD" id="cd06261">
    <property type="entry name" value="TM_PBP2"/>
    <property type="match status" value="1"/>
</dbReference>
<feature type="transmembrane region" description="Helical" evidence="5">
    <location>
        <begin position="64"/>
        <end position="86"/>
    </location>
</feature>
<evidence type="ECO:0000256" key="3">
    <source>
        <dbReference type="ARBA" id="ARBA00022989"/>
    </source>
</evidence>
<name>X0S722_9ZZZZ</name>
<protein>
    <recommendedName>
        <fullName evidence="6">ABC transmembrane type-1 domain-containing protein</fullName>
    </recommendedName>
</protein>
<evidence type="ECO:0000259" key="6">
    <source>
        <dbReference type="PROSITE" id="PS50928"/>
    </source>
</evidence>
<dbReference type="Gene3D" id="1.10.3720.10">
    <property type="entry name" value="MetI-like"/>
    <property type="match status" value="1"/>
</dbReference>
<dbReference type="NCBIfam" id="NF038017">
    <property type="entry name" value="ABC_perm1"/>
    <property type="match status" value="1"/>
</dbReference>
<feature type="transmembrane region" description="Helical" evidence="5">
    <location>
        <begin position="202"/>
        <end position="224"/>
    </location>
</feature>
<dbReference type="Pfam" id="PF00528">
    <property type="entry name" value="BPD_transp_1"/>
    <property type="match status" value="1"/>
</dbReference>
<sequence>MELLWDGLREGFRLLFTGNREVIEITVRSLLISGSAILIALTIGALAGYFLATQRFWGRNFVLSLVNTGMGLPPVVVGLFVAIMLWRSGPLGLLNLLYTPGAMVVAQAMLATPIVTGFTVASIQSLHPKLRLQIMALGASRWQTIWLLLREARLPLLAGVMAGFGAAISEVGASLMVGGNLKDTRVLTTATVLEVQKGNFEMAIALSVVLLILIYAVNLVLTYVQQRERPA</sequence>
<feature type="transmembrane region" description="Helical" evidence="5">
    <location>
        <begin position="156"/>
        <end position="177"/>
    </location>
</feature>
<dbReference type="PROSITE" id="PS50928">
    <property type="entry name" value="ABC_TM1"/>
    <property type="match status" value="1"/>
</dbReference>
<gene>
    <name evidence="7" type="ORF">S01H1_03340</name>
</gene>
<evidence type="ECO:0000256" key="1">
    <source>
        <dbReference type="ARBA" id="ARBA00004141"/>
    </source>
</evidence>
<dbReference type="PANTHER" id="PTHR43632">
    <property type="entry name" value="PERMEASE COMPONENT OF TUNGSTATE ABC TRANSPORTER"/>
    <property type="match status" value="1"/>
</dbReference>
<dbReference type="InterPro" id="IPR035906">
    <property type="entry name" value="MetI-like_sf"/>
</dbReference>
<dbReference type="GO" id="GO:0016020">
    <property type="term" value="C:membrane"/>
    <property type="evidence" value="ECO:0007669"/>
    <property type="project" value="UniProtKB-SubCell"/>
</dbReference>
<dbReference type="GO" id="GO:0055085">
    <property type="term" value="P:transmembrane transport"/>
    <property type="evidence" value="ECO:0007669"/>
    <property type="project" value="InterPro"/>
</dbReference>
<evidence type="ECO:0000313" key="7">
    <source>
        <dbReference type="EMBL" id="GAF76853.1"/>
    </source>
</evidence>
<evidence type="ECO:0000256" key="2">
    <source>
        <dbReference type="ARBA" id="ARBA00022692"/>
    </source>
</evidence>
<evidence type="ECO:0000256" key="4">
    <source>
        <dbReference type="ARBA" id="ARBA00023136"/>
    </source>
</evidence>
<organism evidence="7">
    <name type="scientific">marine sediment metagenome</name>
    <dbReference type="NCBI Taxonomy" id="412755"/>
    <lineage>
        <taxon>unclassified sequences</taxon>
        <taxon>metagenomes</taxon>
        <taxon>ecological metagenomes</taxon>
    </lineage>
</organism>
<comment type="subcellular location">
    <subcellularLocation>
        <location evidence="1">Membrane</location>
        <topology evidence="1">Multi-pass membrane protein</topology>
    </subcellularLocation>
</comment>
<keyword evidence="2 5" id="KW-0812">Transmembrane</keyword>
<dbReference type="PANTHER" id="PTHR43632:SF1">
    <property type="entry name" value="PERMEASE COMPONENT OF TUNGSTATE ABC TRANSPORTER"/>
    <property type="match status" value="1"/>
</dbReference>
<comment type="caution">
    <text evidence="7">The sequence shown here is derived from an EMBL/GenBank/DDBJ whole genome shotgun (WGS) entry which is preliminary data.</text>
</comment>
<evidence type="ECO:0000256" key="5">
    <source>
        <dbReference type="SAM" id="Phobius"/>
    </source>
</evidence>
<accession>X0S722</accession>
<reference evidence="7" key="1">
    <citation type="journal article" date="2014" name="Front. Microbiol.">
        <title>High frequency of phylogenetically diverse reductive dehalogenase-homologous genes in deep subseafloor sedimentary metagenomes.</title>
        <authorList>
            <person name="Kawai M."/>
            <person name="Futagami T."/>
            <person name="Toyoda A."/>
            <person name="Takaki Y."/>
            <person name="Nishi S."/>
            <person name="Hori S."/>
            <person name="Arai W."/>
            <person name="Tsubouchi T."/>
            <person name="Morono Y."/>
            <person name="Uchiyama I."/>
            <person name="Ito T."/>
            <person name="Fujiyama A."/>
            <person name="Inagaki F."/>
            <person name="Takami H."/>
        </authorList>
    </citation>
    <scope>NUCLEOTIDE SEQUENCE</scope>
    <source>
        <strain evidence="7">Expedition CK06-06</strain>
    </source>
</reference>
<dbReference type="InterPro" id="IPR000515">
    <property type="entry name" value="MetI-like"/>
</dbReference>
<dbReference type="InterPro" id="IPR049783">
    <property type="entry name" value="ABC_perm_TupB-like"/>
</dbReference>
<dbReference type="EMBL" id="BARS01001831">
    <property type="protein sequence ID" value="GAF76853.1"/>
    <property type="molecule type" value="Genomic_DNA"/>
</dbReference>
<feature type="transmembrane region" description="Helical" evidence="5">
    <location>
        <begin position="30"/>
        <end position="52"/>
    </location>
</feature>
<feature type="domain" description="ABC transmembrane type-1" evidence="6">
    <location>
        <begin position="26"/>
        <end position="221"/>
    </location>
</feature>
<dbReference type="SUPFAM" id="SSF161098">
    <property type="entry name" value="MetI-like"/>
    <property type="match status" value="1"/>
</dbReference>
<dbReference type="AlphaFoldDB" id="X0S722"/>
<keyword evidence="3 5" id="KW-1133">Transmembrane helix</keyword>
<feature type="transmembrane region" description="Helical" evidence="5">
    <location>
        <begin position="98"/>
        <end position="123"/>
    </location>
</feature>